<feature type="compositionally biased region" description="Low complexity" evidence="11">
    <location>
        <begin position="56"/>
        <end position="70"/>
    </location>
</feature>
<dbReference type="PANTHER" id="PTHR13445:SF3">
    <property type="entry name" value="U5 SMALL NUCLEAR RIBONUCLEOPROTEIN TSSC4"/>
    <property type="match status" value="1"/>
</dbReference>
<feature type="compositionally biased region" description="Basic and acidic residues" evidence="11">
    <location>
        <begin position="89"/>
        <end position="100"/>
    </location>
</feature>
<comment type="function">
    <text evidence="10">Protein associated with the U5 snRNP, during its maturation and its post-splicing recycling and which is required for spliceosomal tri-snRNP complex assembly in the nucleus. Has a molecular sequestering activity and transiently hinders SNRNP200 binding sites for constitutive splicing factors that intervene later during the assembly of the spliceosome and splicing. Together with its molecular sequestering activity, may also function as a molecular adapter and placeholder, coordinating the assembly of the U5 snRNP and its association with the U4/U6 di-snRNP.</text>
</comment>
<comment type="similarity">
    <text evidence="3">Belongs to the TSSC4 family.</text>
</comment>
<dbReference type="GO" id="GO:0006397">
    <property type="term" value="P:mRNA processing"/>
    <property type="evidence" value="ECO:0007669"/>
    <property type="project" value="UniProtKB-KW"/>
</dbReference>
<dbReference type="GO" id="GO:0005681">
    <property type="term" value="C:spliceosomal complex"/>
    <property type="evidence" value="ECO:0007669"/>
    <property type="project" value="UniProtKB-KW"/>
</dbReference>
<evidence type="ECO:0000256" key="9">
    <source>
        <dbReference type="ARBA" id="ARBA00035304"/>
    </source>
</evidence>
<accession>I3S7N6</accession>
<dbReference type="Pfam" id="PF15264">
    <property type="entry name" value="TSSC4"/>
    <property type="match status" value="1"/>
</dbReference>
<feature type="region of interest" description="Disordered" evidence="11">
    <location>
        <begin position="1"/>
        <end position="143"/>
    </location>
</feature>
<evidence type="ECO:0000256" key="1">
    <source>
        <dbReference type="ARBA" id="ARBA00004123"/>
    </source>
</evidence>
<dbReference type="GO" id="GO:0005737">
    <property type="term" value="C:cytoplasm"/>
    <property type="evidence" value="ECO:0007669"/>
    <property type="project" value="UniProtKB-SubCell"/>
</dbReference>
<evidence type="ECO:0000313" key="12">
    <source>
        <dbReference type="EMBL" id="AFK36278.1"/>
    </source>
</evidence>
<protein>
    <recommendedName>
        <fullName evidence="9">U5 small nuclear ribonucleoprotein TSSC4</fullName>
    </recommendedName>
</protein>
<feature type="compositionally biased region" description="Basic and acidic residues" evidence="11">
    <location>
        <begin position="1"/>
        <end position="11"/>
    </location>
</feature>
<name>I3S7N6_LOTJA</name>
<reference evidence="12" key="1">
    <citation type="submission" date="2012-05" db="EMBL/GenBank/DDBJ databases">
        <authorList>
            <person name="Krishnakumar V."/>
            <person name="Cheung F."/>
            <person name="Xiao Y."/>
            <person name="Chan A."/>
            <person name="Moskal W.A."/>
            <person name="Town C.D."/>
        </authorList>
    </citation>
    <scope>NUCLEOTIDE SEQUENCE</scope>
</reference>
<evidence type="ECO:0000256" key="7">
    <source>
        <dbReference type="ARBA" id="ARBA00023187"/>
    </source>
</evidence>
<feature type="compositionally biased region" description="Basic and acidic residues" evidence="11">
    <location>
        <begin position="435"/>
        <end position="444"/>
    </location>
</feature>
<sequence length="444" mass="49729">MEDSFRVRAEKAFGSLPIPCSSSSSLWSLTDDEIKTTPSTTTRTRKPEPEQPKPYFFSSAAASSSSGFGAELEDELQDLDDDVDDDEDKPVRREPTKPSDYDDEQWEIRSGIGLDSTLDFEEEEDQYDKQAVGNENSGDRVYMKDITDDRVEISPCDRVYMRDMTDDGVEISSCGVLPTKFREFERDLRANHMAARIRLKQDEEATKGIGALHVSEKSPPDISGGGGGDAVNPKSILKSRENPSEPKPQKRVRFDSECDGKGDDEENEGTRDVRRKTTSMEEEEVEALNQPSKAQEFASAVPDYIRNPSRYTHYTFDSASDMDDKANKEAYMGFLAQMKGTGSQADDALDDLPSVTFISKKKSSDVTMVENEMVSRQKLDVGKESMNKKAFPVSIAAAGDNENSDVCAMEEDEPEVMEDAKKSSQRLNNRKYRKKPQELEEHVV</sequence>
<feature type="compositionally biased region" description="Basic and acidic residues" evidence="11">
    <location>
        <begin position="238"/>
        <end position="261"/>
    </location>
</feature>
<feature type="compositionally biased region" description="Low complexity" evidence="11">
    <location>
        <begin position="15"/>
        <end position="29"/>
    </location>
</feature>
<evidence type="ECO:0000256" key="4">
    <source>
        <dbReference type="ARBA" id="ARBA00022490"/>
    </source>
</evidence>
<keyword evidence="5" id="KW-0507">mRNA processing</keyword>
<dbReference type="InterPro" id="IPR029338">
    <property type="entry name" value="TSSC4"/>
</dbReference>
<evidence type="ECO:0000256" key="8">
    <source>
        <dbReference type="ARBA" id="ARBA00023242"/>
    </source>
</evidence>
<dbReference type="AlphaFoldDB" id="I3S7N6"/>
<feature type="region of interest" description="Disordered" evidence="11">
    <location>
        <begin position="200"/>
        <end position="296"/>
    </location>
</feature>
<dbReference type="PANTHER" id="PTHR13445">
    <property type="entry name" value="TUMOR SUPPRESSING SUBTRANSFERABLE CANDIDATE 4 TSSC4"/>
    <property type="match status" value="1"/>
</dbReference>
<evidence type="ECO:0000256" key="11">
    <source>
        <dbReference type="SAM" id="MobiDB-lite"/>
    </source>
</evidence>
<evidence type="ECO:0000256" key="10">
    <source>
        <dbReference type="ARBA" id="ARBA00045970"/>
    </source>
</evidence>
<dbReference type="GO" id="GO:0008380">
    <property type="term" value="P:RNA splicing"/>
    <property type="evidence" value="ECO:0007669"/>
    <property type="project" value="UniProtKB-KW"/>
</dbReference>
<keyword evidence="4" id="KW-0963">Cytoplasm</keyword>
<evidence type="ECO:0000256" key="3">
    <source>
        <dbReference type="ARBA" id="ARBA00010362"/>
    </source>
</evidence>
<evidence type="ECO:0000256" key="6">
    <source>
        <dbReference type="ARBA" id="ARBA00022728"/>
    </source>
</evidence>
<comment type="subcellular location">
    <subcellularLocation>
        <location evidence="2">Cytoplasm</location>
    </subcellularLocation>
    <subcellularLocation>
        <location evidence="1">Nucleus</location>
    </subcellularLocation>
</comment>
<dbReference type="EMBL" id="BT136483">
    <property type="protein sequence ID" value="AFK36278.1"/>
    <property type="molecule type" value="mRNA"/>
</dbReference>
<feature type="compositionally biased region" description="Acidic residues" evidence="11">
    <location>
        <begin position="71"/>
        <end position="88"/>
    </location>
</feature>
<evidence type="ECO:0000256" key="5">
    <source>
        <dbReference type="ARBA" id="ARBA00022664"/>
    </source>
</evidence>
<evidence type="ECO:0000256" key="2">
    <source>
        <dbReference type="ARBA" id="ARBA00004496"/>
    </source>
</evidence>
<keyword evidence="7" id="KW-0508">mRNA splicing</keyword>
<proteinExistence type="evidence at transcript level"/>
<keyword evidence="8" id="KW-0539">Nucleus</keyword>
<organism evidence="12">
    <name type="scientific">Lotus japonicus</name>
    <name type="common">Lotus corniculatus var. japonicus</name>
    <dbReference type="NCBI Taxonomy" id="34305"/>
    <lineage>
        <taxon>Eukaryota</taxon>
        <taxon>Viridiplantae</taxon>
        <taxon>Streptophyta</taxon>
        <taxon>Embryophyta</taxon>
        <taxon>Tracheophyta</taxon>
        <taxon>Spermatophyta</taxon>
        <taxon>Magnoliopsida</taxon>
        <taxon>eudicotyledons</taxon>
        <taxon>Gunneridae</taxon>
        <taxon>Pentapetalae</taxon>
        <taxon>rosids</taxon>
        <taxon>fabids</taxon>
        <taxon>Fabales</taxon>
        <taxon>Fabaceae</taxon>
        <taxon>Papilionoideae</taxon>
        <taxon>50 kb inversion clade</taxon>
        <taxon>NPAAA clade</taxon>
        <taxon>Hologalegina</taxon>
        <taxon>robinioid clade</taxon>
        <taxon>Loteae</taxon>
        <taxon>Lotus</taxon>
    </lineage>
</organism>
<keyword evidence="6" id="KW-0747">Spliceosome</keyword>
<feature type="region of interest" description="Disordered" evidence="11">
    <location>
        <begin position="410"/>
        <end position="444"/>
    </location>
</feature>